<dbReference type="SUPFAM" id="SSF52313">
    <property type="entry name" value="Ribosomal protein S2"/>
    <property type="match status" value="1"/>
</dbReference>
<dbReference type="Gene3D" id="1.10.287.610">
    <property type="entry name" value="Helix hairpin bin"/>
    <property type="match status" value="1"/>
</dbReference>
<evidence type="ECO:0000256" key="4">
    <source>
        <dbReference type="HAMAP-Rule" id="MF_00291"/>
    </source>
</evidence>
<dbReference type="CDD" id="cd01425">
    <property type="entry name" value="RPS2"/>
    <property type="match status" value="1"/>
</dbReference>
<dbReference type="AlphaFoldDB" id="A0A386AX98"/>
<dbReference type="InterPro" id="IPR001865">
    <property type="entry name" value="Ribosomal_uS2"/>
</dbReference>
<dbReference type="PRINTS" id="PR00395">
    <property type="entry name" value="RIBOSOMALS2"/>
</dbReference>
<dbReference type="Gene3D" id="3.40.50.10490">
    <property type="entry name" value="Glucose-6-phosphate isomerase like protein, domain 1"/>
    <property type="match status" value="1"/>
</dbReference>
<organism evidence="5">
    <name type="scientific">Flabellia petiolata</name>
    <dbReference type="NCBI Taxonomy" id="189428"/>
    <lineage>
        <taxon>Eukaryota</taxon>
        <taxon>Viridiplantae</taxon>
        <taxon>Chlorophyta</taxon>
        <taxon>core chlorophytes</taxon>
        <taxon>Ulvophyceae</taxon>
        <taxon>TCBD clade</taxon>
        <taxon>Bryopsidales</taxon>
        <taxon>Halimedineae</taxon>
        <taxon>Halimedaceae</taxon>
        <taxon>Udoteae</taxon>
        <taxon>Flabellia</taxon>
    </lineage>
</organism>
<evidence type="ECO:0000256" key="2">
    <source>
        <dbReference type="ARBA" id="ARBA00022980"/>
    </source>
</evidence>
<dbReference type="GO" id="GO:0005763">
    <property type="term" value="C:mitochondrial small ribosomal subunit"/>
    <property type="evidence" value="ECO:0007669"/>
    <property type="project" value="TreeGrafter"/>
</dbReference>
<dbReference type="InterPro" id="IPR005706">
    <property type="entry name" value="Ribosomal_uS2_bac/mit/plastid"/>
</dbReference>
<keyword evidence="3 4" id="KW-0687">Ribonucleoprotein</keyword>
<dbReference type="InterPro" id="IPR023591">
    <property type="entry name" value="Ribosomal_uS2_flav_dom_sf"/>
</dbReference>
<accession>A0A386AX98</accession>
<dbReference type="PROSITE" id="PS00962">
    <property type="entry name" value="RIBOSOMAL_S2_1"/>
    <property type="match status" value="1"/>
</dbReference>
<gene>
    <name evidence="4 5" type="primary">rps2</name>
</gene>
<dbReference type="GO" id="GO:0006412">
    <property type="term" value="P:translation"/>
    <property type="evidence" value="ECO:0007669"/>
    <property type="project" value="UniProtKB-UniRule"/>
</dbReference>
<dbReference type="PANTHER" id="PTHR12534">
    <property type="entry name" value="30S RIBOSOMAL PROTEIN S2 PROKARYOTIC AND ORGANELLAR"/>
    <property type="match status" value="1"/>
</dbReference>
<dbReference type="InterPro" id="IPR018130">
    <property type="entry name" value="Ribosomal_uS2_CS"/>
</dbReference>
<dbReference type="GO" id="GO:0003735">
    <property type="term" value="F:structural constituent of ribosome"/>
    <property type="evidence" value="ECO:0007669"/>
    <property type="project" value="InterPro"/>
</dbReference>
<dbReference type="EMBL" id="MH591086">
    <property type="protein sequence ID" value="AYC63982.1"/>
    <property type="molecule type" value="Genomic_DNA"/>
</dbReference>
<reference evidence="5" key="1">
    <citation type="submission" date="2018-07" db="EMBL/GenBank/DDBJ databases">
        <authorList>
            <person name="Quirk P.G."/>
            <person name="Krulwich T.A."/>
        </authorList>
    </citation>
    <scope>NUCLEOTIDE SEQUENCE</scope>
</reference>
<dbReference type="Pfam" id="PF00318">
    <property type="entry name" value="Ribosomal_S2"/>
    <property type="match status" value="1"/>
</dbReference>
<dbReference type="GO" id="GO:0009507">
    <property type="term" value="C:chloroplast"/>
    <property type="evidence" value="ECO:0007669"/>
    <property type="project" value="UniProtKB-SubCell"/>
</dbReference>
<protein>
    <recommendedName>
        <fullName evidence="4">Small ribosomal subunit protein uS2c</fullName>
    </recommendedName>
</protein>
<comment type="similarity">
    <text evidence="1 4">Belongs to the universal ribosomal protein uS2 family.</text>
</comment>
<keyword evidence="5" id="KW-0934">Plastid</keyword>
<keyword evidence="5" id="KW-0150">Chloroplast</keyword>
<dbReference type="PANTHER" id="PTHR12534:SF0">
    <property type="entry name" value="SMALL RIBOSOMAL SUBUNIT PROTEIN US2M"/>
    <property type="match status" value="1"/>
</dbReference>
<dbReference type="NCBIfam" id="TIGR01011">
    <property type="entry name" value="rpsB_bact"/>
    <property type="match status" value="1"/>
</dbReference>
<keyword evidence="2 4" id="KW-0689">Ribosomal protein</keyword>
<evidence type="ECO:0000256" key="3">
    <source>
        <dbReference type="ARBA" id="ARBA00023274"/>
    </source>
</evidence>
<proteinExistence type="inferred from homology"/>
<dbReference type="HAMAP" id="MF_00291_B">
    <property type="entry name" value="Ribosomal_uS2_B"/>
    <property type="match status" value="1"/>
</dbReference>
<geneLocation type="chloroplast" evidence="5"/>
<name>A0A386AX98_9CHLO</name>
<comment type="subcellular location">
    <subcellularLocation>
        <location evidence="4">Plastid</location>
        <location evidence="4">Chloroplast</location>
    </subcellularLocation>
</comment>
<sequence length="267" mass="30814">MTVQGYEILQQMVSAGVHFGHRQRNPKMIPYIYTEKDDLQIIDLFQTYWYLKKASLFIFNVCRRGKGVLFVGTRKHVAKCIEQTANDCNSWYINKRWLGGLLTNWETMVKSISKIKRGGGEDLHQNLTKKETARLERKKKRLLKYLGGVRTMSQLKDIKDIGVVIIVGQHKEMNAVRECQKLNIPSLTILDTNCDPSLTDLFIPGNDDSLASVNFILNQLSIPIKKGQKDFKTFTTKTKTKKKSLYKYNRGARSPKASAYNYNYKYN</sequence>
<evidence type="ECO:0000313" key="5">
    <source>
        <dbReference type="EMBL" id="AYC63982.1"/>
    </source>
</evidence>
<reference evidence="5" key="2">
    <citation type="journal article" date="2019" name="Mol. Phylogenet. Evol.">
        <title>Reassessment of the classification of bryopsidales (chlorophyta) based on chloroplast phylogenomic analyses.</title>
        <authorList>
            <person name="Cremen M.C."/>
            <person name="Leliaert F."/>
            <person name="West J."/>
            <person name="Lam D.W."/>
            <person name="Shimada S."/>
            <person name="Lopez-Bautista J.M."/>
            <person name="Verbruggen H."/>
        </authorList>
    </citation>
    <scope>NUCLEOTIDE SEQUENCE</scope>
</reference>
<evidence type="ECO:0000256" key="1">
    <source>
        <dbReference type="ARBA" id="ARBA00006242"/>
    </source>
</evidence>